<protein>
    <submittedName>
        <fullName evidence="1">Uncharacterized protein</fullName>
    </submittedName>
</protein>
<accession>A0A5M6D261</accession>
<proteinExistence type="predicted"/>
<organism evidence="1 2">
    <name type="scientific">Adhaeribacter rhizoryzae</name>
    <dbReference type="NCBI Taxonomy" id="2607907"/>
    <lineage>
        <taxon>Bacteria</taxon>
        <taxon>Pseudomonadati</taxon>
        <taxon>Bacteroidota</taxon>
        <taxon>Cytophagia</taxon>
        <taxon>Cytophagales</taxon>
        <taxon>Hymenobacteraceae</taxon>
        <taxon>Adhaeribacter</taxon>
    </lineage>
</organism>
<name>A0A5M6D261_9BACT</name>
<keyword evidence="2" id="KW-1185">Reference proteome</keyword>
<dbReference type="EMBL" id="VWSF01000027">
    <property type="protein sequence ID" value="KAA5540382.1"/>
    <property type="molecule type" value="Genomic_DNA"/>
</dbReference>
<dbReference type="Proteomes" id="UP000323426">
    <property type="component" value="Unassembled WGS sequence"/>
</dbReference>
<evidence type="ECO:0000313" key="1">
    <source>
        <dbReference type="EMBL" id="KAA5540382.1"/>
    </source>
</evidence>
<dbReference type="RefSeq" id="WP_150092452.1">
    <property type="nucleotide sequence ID" value="NZ_VWSF01000027.1"/>
</dbReference>
<reference evidence="1 2" key="1">
    <citation type="submission" date="2019-09" db="EMBL/GenBank/DDBJ databases">
        <title>Genome sequence and assembly of Adhaeribacter sp.</title>
        <authorList>
            <person name="Chhetri G."/>
        </authorList>
    </citation>
    <scope>NUCLEOTIDE SEQUENCE [LARGE SCALE GENOMIC DNA]</scope>
    <source>
        <strain evidence="1 2">DK36</strain>
    </source>
</reference>
<dbReference type="AlphaFoldDB" id="A0A5M6D261"/>
<evidence type="ECO:0000313" key="2">
    <source>
        <dbReference type="Proteomes" id="UP000323426"/>
    </source>
</evidence>
<comment type="caution">
    <text evidence="1">The sequence shown here is derived from an EMBL/GenBank/DDBJ whole genome shotgun (WGS) entry which is preliminary data.</text>
</comment>
<sequence>MEGKKESACIAQTQPRPVIKVFHNILADTLQHIGKLTREEVRIAILVAGDKEEHKKVAAQLPVACSITQFFYQV</sequence>
<gene>
    <name evidence="1" type="ORF">F0145_23015</name>
</gene>